<evidence type="ECO:0000256" key="4">
    <source>
        <dbReference type="ARBA" id="ARBA00022801"/>
    </source>
</evidence>
<evidence type="ECO:0000256" key="2">
    <source>
        <dbReference type="ARBA" id="ARBA00022490"/>
    </source>
</evidence>
<keyword evidence="5" id="KW-0269">Exonuclease</keyword>
<keyword evidence="3" id="KW-0540">Nuclease</keyword>
<dbReference type="GO" id="GO:0006308">
    <property type="term" value="P:DNA catabolic process"/>
    <property type="evidence" value="ECO:0007669"/>
    <property type="project" value="UniProtKB-UniRule"/>
</dbReference>
<comment type="similarity">
    <text evidence="1">Belongs to the XseB family.</text>
</comment>
<evidence type="ECO:0000313" key="7">
    <source>
        <dbReference type="EMBL" id="SFB95326.1"/>
    </source>
</evidence>
<organism evidence="7 8">
    <name type="scientific">Brevinema andersonii</name>
    <dbReference type="NCBI Taxonomy" id="34097"/>
    <lineage>
        <taxon>Bacteria</taxon>
        <taxon>Pseudomonadati</taxon>
        <taxon>Spirochaetota</taxon>
        <taxon>Spirochaetia</taxon>
        <taxon>Brevinematales</taxon>
        <taxon>Brevinemataceae</taxon>
        <taxon>Brevinema</taxon>
    </lineage>
</organism>
<gene>
    <name evidence="7" type="ORF">SAMN02745150_01426</name>
</gene>
<dbReference type="InterPro" id="IPR003761">
    <property type="entry name" value="Exonuc_VII_S"/>
</dbReference>
<dbReference type="SUPFAM" id="SSF116842">
    <property type="entry name" value="XseB-like"/>
    <property type="match status" value="1"/>
</dbReference>
<dbReference type="GO" id="GO:0008855">
    <property type="term" value="F:exodeoxyribonuclease VII activity"/>
    <property type="evidence" value="ECO:0007669"/>
    <property type="project" value="UniProtKB-UniRule"/>
</dbReference>
<dbReference type="NCBIfam" id="TIGR01280">
    <property type="entry name" value="xseB"/>
    <property type="match status" value="1"/>
</dbReference>
<name>A0A1I1F8P6_BREAD</name>
<dbReference type="Pfam" id="PF02609">
    <property type="entry name" value="Exonuc_VII_S"/>
    <property type="match status" value="1"/>
</dbReference>
<dbReference type="Gene3D" id="1.10.287.1040">
    <property type="entry name" value="Exonuclease VII, small subunit"/>
    <property type="match status" value="1"/>
</dbReference>
<dbReference type="STRING" id="34097.SAMN02745150_01426"/>
<dbReference type="EC" id="3.1.11.6" evidence="6"/>
<dbReference type="GO" id="GO:0009318">
    <property type="term" value="C:exodeoxyribonuclease VII complex"/>
    <property type="evidence" value="ECO:0007669"/>
    <property type="project" value="UniProtKB-UniRule"/>
</dbReference>
<evidence type="ECO:0000256" key="1">
    <source>
        <dbReference type="ARBA" id="ARBA00009998"/>
    </source>
</evidence>
<evidence type="ECO:0000256" key="5">
    <source>
        <dbReference type="ARBA" id="ARBA00022839"/>
    </source>
</evidence>
<dbReference type="AlphaFoldDB" id="A0A1I1F8P6"/>
<keyword evidence="8" id="KW-1185">Reference proteome</keyword>
<dbReference type="RefSeq" id="WP_092320090.1">
    <property type="nucleotide sequence ID" value="NZ_FOKY01000027.1"/>
</dbReference>
<accession>A0A1I1F8P6</accession>
<keyword evidence="4" id="KW-0378">Hydrolase</keyword>
<dbReference type="Proteomes" id="UP000240042">
    <property type="component" value="Unassembled WGS sequence"/>
</dbReference>
<evidence type="ECO:0000256" key="3">
    <source>
        <dbReference type="ARBA" id="ARBA00022722"/>
    </source>
</evidence>
<dbReference type="InterPro" id="IPR037004">
    <property type="entry name" value="Exonuc_VII_ssu_sf"/>
</dbReference>
<sequence length="60" mass="6961">MSSFTSMKTELEKIIVQIQQQDLPFEEIQKLYTKGIKLIGSLEAELEKITVINYISKDKK</sequence>
<reference evidence="8" key="1">
    <citation type="submission" date="2016-10" db="EMBL/GenBank/DDBJ databases">
        <authorList>
            <person name="Varghese N."/>
            <person name="Submissions S."/>
        </authorList>
    </citation>
    <scope>NUCLEOTIDE SEQUENCE [LARGE SCALE GENOMIC DNA]</scope>
    <source>
        <strain evidence="8">ATCC 43811</strain>
    </source>
</reference>
<protein>
    <recommendedName>
        <fullName evidence="6">Exodeoxyribonuclease VII small subunit</fullName>
        <ecNumber evidence="6">3.1.11.6</ecNumber>
    </recommendedName>
</protein>
<evidence type="ECO:0000256" key="6">
    <source>
        <dbReference type="NCBIfam" id="TIGR01280"/>
    </source>
</evidence>
<keyword evidence="2" id="KW-0963">Cytoplasm</keyword>
<evidence type="ECO:0000313" key="8">
    <source>
        <dbReference type="Proteomes" id="UP000240042"/>
    </source>
</evidence>
<dbReference type="EMBL" id="FOKY01000027">
    <property type="protein sequence ID" value="SFB95326.1"/>
    <property type="molecule type" value="Genomic_DNA"/>
</dbReference>
<proteinExistence type="inferred from homology"/>